<feature type="transmembrane region" description="Helical" evidence="1">
    <location>
        <begin position="167"/>
        <end position="186"/>
    </location>
</feature>
<evidence type="ECO:0000313" key="4">
    <source>
        <dbReference type="Proteomes" id="UP000245999"/>
    </source>
</evidence>
<feature type="chain" id="PRO_5016369210" evidence="2">
    <location>
        <begin position="23"/>
        <end position="189"/>
    </location>
</feature>
<accession>A0A2Z3GML8</accession>
<sequence>MKKAYSLTLALGVIAGSLSSCSRTDYAFKPQTPSYLGTTQATAAPVAVATAPEVTVAVPAVAGAPVAAAAPVVTTASVAEPTAKTSLARASSAQVVAQTVVRPVAGTAKPTLLQRMAINKVMKQVAKAEARQQNTASTAHAAAAGTSITVALVGLAALVIGIIVSSGFLITAGAVVLVVGVVLFIIKAL</sequence>
<keyword evidence="4" id="KW-1185">Reference proteome</keyword>
<keyword evidence="1" id="KW-0472">Membrane</keyword>
<gene>
    <name evidence="3" type="ORF">DDQ68_11550</name>
</gene>
<dbReference type="KEGG" id="hnv:DDQ68_11550"/>
<proteinExistence type="predicted"/>
<organism evidence="3 4">
    <name type="scientific">Hymenobacter nivis</name>
    <dbReference type="NCBI Taxonomy" id="1850093"/>
    <lineage>
        <taxon>Bacteria</taxon>
        <taxon>Pseudomonadati</taxon>
        <taxon>Bacteroidota</taxon>
        <taxon>Cytophagia</taxon>
        <taxon>Cytophagales</taxon>
        <taxon>Hymenobacteraceae</taxon>
        <taxon>Hymenobacter</taxon>
    </lineage>
</organism>
<dbReference type="Proteomes" id="UP000245999">
    <property type="component" value="Chromosome"/>
</dbReference>
<reference evidence="4" key="1">
    <citation type="submission" date="2018-04" db="EMBL/GenBank/DDBJ databases">
        <title>Complete genome of Antarctic heterotrophic bacterium Hymenobacter nivis.</title>
        <authorList>
            <person name="Terashima M."/>
        </authorList>
    </citation>
    <scope>NUCLEOTIDE SEQUENCE [LARGE SCALE GENOMIC DNA]</scope>
    <source>
        <strain evidence="4">NBRC 111535</strain>
    </source>
</reference>
<evidence type="ECO:0000313" key="3">
    <source>
        <dbReference type="EMBL" id="AWM33362.1"/>
    </source>
</evidence>
<keyword evidence="1" id="KW-0812">Transmembrane</keyword>
<protein>
    <submittedName>
        <fullName evidence="3">Uncharacterized protein</fullName>
    </submittedName>
</protein>
<dbReference type="RefSeq" id="WP_109656444.1">
    <property type="nucleotide sequence ID" value="NZ_CP029145.1"/>
</dbReference>
<name>A0A2Z3GML8_9BACT</name>
<feature type="signal peptide" evidence="2">
    <location>
        <begin position="1"/>
        <end position="22"/>
    </location>
</feature>
<dbReference type="AlphaFoldDB" id="A0A2Z3GML8"/>
<keyword evidence="2" id="KW-0732">Signal</keyword>
<dbReference type="OrthoDB" id="887186at2"/>
<dbReference type="EMBL" id="CP029145">
    <property type="protein sequence ID" value="AWM33362.1"/>
    <property type="molecule type" value="Genomic_DNA"/>
</dbReference>
<keyword evidence="1" id="KW-1133">Transmembrane helix</keyword>
<dbReference type="PROSITE" id="PS51257">
    <property type="entry name" value="PROKAR_LIPOPROTEIN"/>
    <property type="match status" value="1"/>
</dbReference>
<evidence type="ECO:0000256" key="1">
    <source>
        <dbReference type="SAM" id="Phobius"/>
    </source>
</evidence>
<evidence type="ECO:0000256" key="2">
    <source>
        <dbReference type="SAM" id="SignalP"/>
    </source>
</evidence>
<feature type="transmembrane region" description="Helical" evidence="1">
    <location>
        <begin position="141"/>
        <end position="160"/>
    </location>
</feature>